<evidence type="ECO:0000313" key="4">
    <source>
        <dbReference type="Proteomes" id="UP001177258"/>
    </source>
</evidence>
<name>A0AA90T4L5_9HELI</name>
<accession>A0AA90T4L5</accession>
<protein>
    <submittedName>
        <fullName evidence="3">Uncharacterized protein</fullName>
    </submittedName>
</protein>
<evidence type="ECO:0000313" key="5">
    <source>
        <dbReference type="Proteomes" id="UP001240777"/>
    </source>
</evidence>
<evidence type="ECO:0000256" key="1">
    <source>
        <dbReference type="SAM" id="Coils"/>
    </source>
</evidence>
<reference evidence="2" key="2">
    <citation type="submission" date="2023-07" db="EMBL/GenBank/DDBJ databases">
        <authorList>
            <person name="Aydin F."/>
            <person name="Tarhane S."/>
            <person name="Saticioglu I.B."/>
            <person name="Karakaya E."/>
            <person name="Abay S."/>
            <person name="Guran O."/>
            <person name="Bozkurt E."/>
            <person name="Uzum N."/>
            <person name="Olgun K."/>
            <person name="Jablonski D."/>
        </authorList>
    </citation>
    <scope>NUCLEOTIDE SEQUENCE</scope>
    <source>
        <strain evidence="2">Faydin-H75</strain>
    </source>
</reference>
<organism evidence="3 4">
    <name type="scientific">Helicobacter cappadocius</name>
    <dbReference type="NCBI Taxonomy" id="3063998"/>
    <lineage>
        <taxon>Bacteria</taxon>
        <taxon>Pseudomonadati</taxon>
        <taxon>Campylobacterota</taxon>
        <taxon>Epsilonproteobacteria</taxon>
        <taxon>Campylobacterales</taxon>
        <taxon>Helicobacteraceae</taxon>
        <taxon>Helicobacter</taxon>
    </lineage>
</organism>
<reference evidence="2 4" key="3">
    <citation type="journal article" date="2024" name="Syst. Appl. Microbiol.">
        <title>Helicobacter cappadocius sp. nov., from lizards: The first psychrotrophic Helicobacter species.</title>
        <authorList>
            <person name="Aydin F."/>
            <person name="Tarhane S."/>
            <person name="Karakaya E."/>
            <person name="Abay S."/>
            <person name="Kayman T."/>
            <person name="Guran O."/>
            <person name="Bozkurt E."/>
            <person name="Uzum N."/>
            <person name="Avci A."/>
            <person name="Olgun K."/>
            <person name="Jablonski D."/>
            <person name="Guran C."/>
            <person name="Burcin Saticioglu I."/>
        </authorList>
    </citation>
    <scope>NUCLEOTIDE SEQUENCE [LARGE SCALE GENOMIC DNA]</scope>
    <source>
        <strain evidence="2">Faydin-H75</strain>
        <strain evidence="4">faydin-H76</strain>
    </source>
</reference>
<comment type="caution">
    <text evidence="3">The sequence shown here is derived from an EMBL/GenBank/DDBJ whole genome shotgun (WGS) entry which is preliminary data.</text>
</comment>
<dbReference type="Proteomes" id="UP001240777">
    <property type="component" value="Unassembled WGS sequence"/>
</dbReference>
<reference evidence="3 5" key="1">
    <citation type="submission" date="2023-07" db="EMBL/GenBank/DDBJ databases">
        <title>Unpublished Manusciprt.</title>
        <authorList>
            <person name="Aydin F."/>
            <person name="Tarhane S."/>
            <person name="Saticioglu I.B."/>
            <person name="Karakaya E."/>
            <person name="Abay S."/>
            <person name="Guran O."/>
            <person name="Bozkurt E."/>
            <person name="Uzum N."/>
            <person name="Olgun K."/>
            <person name="Jablonski D."/>
        </authorList>
    </citation>
    <scope>NUCLEOTIDE SEQUENCE</scope>
    <source>
        <strain evidence="5">faydin-H75</strain>
        <strain evidence="3">Faydin-H76</strain>
    </source>
</reference>
<dbReference type="EMBL" id="JAUPEV010000002">
    <property type="protein sequence ID" value="MDO7252581.1"/>
    <property type="molecule type" value="Genomic_DNA"/>
</dbReference>
<sequence>MHGKILRYSISTGSGVVTNSSKKIFELRKESWHDSRFLPVVGMLVEFRCDSNGYSITDAKASYYQDFPPGSIIKEIDFWKSNSDEELKQKEQDIRNQIAQKIFKETNYFTLKNIELTSSVQDCLKEYFAQEFSAINFIMNESNEKAKINYLQTKRFLLKAMDYLVFTDRNITMDAFVIDLQRLNRLEYSYKNFTKNVNINASKIYEESFLDMQYNYRGVTKAILGTKEKILQLNNKIRNGVYEIKQIRLKLENKKNDEKALNAKLENIRAIISKSEEEIKILQKTLENLTKLAENFKAQFFKLFEATFKKFYELLIDKTVEAMNVCATQLDDRIWKLGMNSKAIKNMFFKHDINDSYCTMTFLGQYLRRLDKNKLSDNEKAVYNYYYKYKQTHEKKFLIFTTNQKLEMSLKIQIMSISKDYSVVIVKKDGEFYANISRQKFELGYIDPYVDADIKQLLEEARNSKCNENTKFTVVSKEQIASLKD</sequence>
<dbReference type="Proteomes" id="UP001177258">
    <property type="component" value="Unassembled WGS sequence"/>
</dbReference>
<keyword evidence="1" id="KW-0175">Coiled coil</keyword>
<dbReference type="AlphaFoldDB" id="A0AA90T4L5"/>
<evidence type="ECO:0000313" key="2">
    <source>
        <dbReference type="EMBL" id="MDO7252581.1"/>
    </source>
</evidence>
<proteinExistence type="predicted"/>
<dbReference type="RefSeq" id="WP_305516426.1">
    <property type="nucleotide sequence ID" value="NZ_JAUPEV010000002.1"/>
</dbReference>
<dbReference type="EMBL" id="JAUYZK010000002">
    <property type="protein sequence ID" value="MDP2538448.1"/>
    <property type="molecule type" value="Genomic_DNA"/>
</dbReference>
<evidence type="ECO:0000313" key="3">
    <source>
        <dbReference type="EMBL" id="MDP2538448.1"/>
    </source>
</evidence>
<keyword evidence="5" id="KW-1185">Reference proteome</keyword>
<feature type="coiled-coil region" evidence="1">
    <location>
        <begin position="244"/>
        <end position="299"/>
    </location>
</feature>
<gene>
    <name evidence="2" type="ORF">Q5I04_01440</name>
    <name evidence="3" type="ORF">Q5I06_01440</name>
</gene>